<dbReference type="InterPro" id="IPR056524">
    <property type="entry name" value="KIF6/9_C"/>
</dbReference>
<feature type="domain" description="Kinesin-like protein KIF6/9 C-terminal" evidence="1">
    <location>
        <begin position="57"/>
        <end position="173"/>
    </location>
</feature>
<organism evidence="2 3">
    <name type="scientific">Cardiosporidium cionae</name>
    <dbReference type="NCBI Taxonomy" id="476202"/>
    <lineage>
        <taxon>Eukaryota</taxon>
        <taxon>Sar</taxon>
        <taxon>Alveolata</taxon>
        <taxon>Apicomplexa</taxon>
        <taxon>Aconoidasida</taxon>
        <taxon>Nephromycida</taxon>
        <taxon>Cardiosporidium</taxon>
    </lineage>
</organism>
<evidence type="ECO:0000259" key="1">
    <source>
        <dbReference type="Pfam" id="PF23735"/>
    </source>
</evidence>
<comment type="caution">
    <text evidence="2">The sequence shown here is derived from an EMBL/GenBank/DDBJ whole genome shotgun (WGS) entry which is preliminary data.</text>
</comment>
<dbReference type="Proteomes" id="UP000823046">
    <property type="component" value="Unassembled WGS sequence"/>
</dbReference>
<name>A0ABQ7JEZ2_9APIC</name>
<dbReference type="Pfam" id="PF23735">
    <property type="entry name" value="KIF9"/>
    <property type="match status" value="1"/>
</dbReference>
<evidence type="ECO:0000313" key="3">
    <source>
        <dbReference type="Proteomes" id="UP000823046"/>
    </source>
</evidence>
<keyword evidence="3" id="KW-1185">Reference proteome</keyword>
<gene>
    <name evidence="2" type="ORF">IE077_003434</name>
</gene>
<evidence type="ECO:0000313" key="2">
    <source>
        <dbReference type="EMBL" id="KAF8822586.1"/>
    </source>
</evidence>
<reference evidence="2 3" key="1">
    <citation type="journal article" date="2020" name="bioRxiv">
        <title>Metabolic contributions of an alphaproteobacterial endosymbiont in the apicomplexan Cardiosporidium cionae.</title>
        <authorList>
            <person name="Hunter E.S."/>
            <person name="Paight C.J."/>
            <person name="Lane C.E."/>
        </authorList>
    </citation>
    <scope>NUCLEOTIDE SEQUENCE [LARGE SCALE GENOMIC DNA]</scope>
    <source>
        <strain evidence="2">ESH_2018</strain>
    </source>
</reference>
<feature type="non-terminal residue" evidence="2">
    <location>
        <position position="1"/>
    </location>
</feature>
<feature type="non-terminal residue" evidence="2">
    <location>
        <position position="173"/>
    </location>
</feature>
<protein>
    <recommendedName>
        <fullName evidence="1">Kinesin-like protein KIF6/9 C-terminal domain-containing protein</fullName>
    </recommendedName>
</protein>
<accession>A0ABQ7JEZ2</accession>
<sequence>TCLKGAEIVEAVAEERESNRRNFEPTKRNFPSVVDSTTAVLSSERGTIIDTGNITTKHQPAYENFCRSVERTQAFAENKKVLYQLHGEAKTLGEGANAARNEIIRLKFQLEKVRVQQALQFDSLDSKSFPQSDTPYSQGEEEILEAIEIQKQKHQQYTRNLSKVQNHTERIQQ</sequence>
<dbReference type="EMBL" id="JADAQX010000041">
    <property type="protein sequence ID" value="KAF8822586.1"/>
    <property type="molecule type" value="Genomic_DNA"/>
</dbReference>
<proteinExistence type="predicted"/>